<dbReference type="InterPro" id="IPR050701">
    <property type="entry name" value="Histone_Mod_Regulator"/>
</dbReference>
<organism evidence="12 13">
    <name type="scientific">Gnathostoma spinigerum</name>
    <dbReference type="NCBI Taxonomy" id="75299"/>
    <lineage>
        <taxon>Eukaryota</taxon>
        <taxon>Metazoa</taxon>
        <taxon>Ecdysozoa</taxon>
        <taxon>Nematoda</taxon>
        <taxon>Chromadorea</taxon>
        <taxon>Rhabditida</taxon>
        <taxon>Spirurina</taxon>
        <taxon>Gnathostomatomorpha</taxon>
        <taxon>Gnathostomatoidea</taxon>
        <taxon>Gnathostomatidae</taxon>
        <taxon>Gnathostoma</taxon>
    </lineage>
</organism>
<feature type="domain" description="PHD-type" evidence="10">
    <location>
        <begin position="163"/>
        <end position="213"/>
    </location>
</feature>
<dbReference type="InterPro" id="IPR001965">
    <property type="entry name" value="Znf_PHD"/>
</dbReference>
<dbReference type="Gene3D" id="1.20.920.10">
    <property type="entry name" value="Bromodomain-like"/>
    <property type="match status" value="1"/>
</dbReference>
<evidence type="ECO:0000259" key="10">
    <source>
        <dbReference type="PROSITE" id="PS50016"/>
    </source>
</evidence>
<dbReference type="PANTHER" id="PTHR13793:SF107">
    <property type="entry name" value="BROMODOMAIN-CONTAINING PROTEIN HOMOLOG"/>
    <property type="match status" value="1"/>
</dbReference>
<evidence type="ECO:0000256" key="4">
    <source>
        <dbReference type="ARBA" id="ARBA00022833"/>
    </source>
</evidence>
<dbReference type="Pfam" id="PF00439">
    <property type="entry name" value="Bromodomain"/>
    <property type="match status" value="1"/>
</dbReference>
<evidence type="ECO:0000256" key="2">
    <source>
        <dbReference type="ARBA" id="ARBA00022737"/>
    </source>
</evidence>
<evidence type="ECO:0000259" key="9">
    <source>
        <dbReference type="PROSITE" id="PS50014"/>
    </source>
</evidence>
<dbReference type="InterPro" id="IPR019787">
    <property type="entry name" value="Znf_PHD-finger"/>
</dbReference>
<feature type="domain" description="Bromo" evidence="9">
    <location>
        <begin position="509"/>
        <end position="579"/>
    </location>
</feature>
<keyword evidence="13" id="KW-1185">Reference proteome</keyword>
<dbReference type="InterPro" id="IPR019542">
    <property type="entry name" value="Enhancer_polycomb-like_N"/>
</dbReference>
<keyword evidence="5 6" id="KW-0103">Bromodomain</keyword>
<dbReference type="PROSITE" id="PS51805">
    <property type="entry name" value="EPHD"/>
    <property type="match status" value="1"/>
</dbReference>
<reference evidence="12 13" key="1">
    <citation type="submission" date="2024-08" db="EMBL/GenBank/DDBJ databases">
        <title>Gnathostoma spinigerum genome.</title>
        <authorList>
            <person name="Gonzalez-Bertolin B."/>
            <person name="Monzon S."/>
            <person name="Zaballos A."/>
            <person name="Jimenez P."/>
            <person name="Dekumyoy P."/>
            <person name="Varona S."/>
            <person name="Cuesta I."/>
            <person name="Sumanam S."/>
            <person name="Adisakwattana P."/>
            <person name="Gasser R.B."/>
            <person name="Hernandez-Gonzalez A."/>
            <person name="Young N.D."/>
            <person name="Perteguer M.J."/>
        </authorList>
    </citation>
    <scope>NUCLEOTIDE SEQUENCE [LARGE SCALE GENOMIC DNA]</scope>
    <source>
        <strain evidence="12">AL3</strain>
        <tissue evidence="12">Liver</tissue>
    </source>
</reference>
<keyword evidence="2" id="KW-0677">Repeat</keyword>
<dbReference type="SUPFAM" id="SSF47370">
    <property type="entry name" value="Bromodomain"/>
    <property type="match status" value="1"/>
</dbReference>
<dbReference type="Gene3D" id="3.30.40.10">
    <property type="entry name" value="Zinc/RING finger domain, C3HC4 (zinc finger)"/>
    <property type="match status" value="2"/>
</dbReference>
<dbReference type="PROSITE" id="PS50014">
    <property type="entry name" value="BROMODOMAIN_2"/>
    <property type="match status" value="1"/>
</dbReference>
<dbReference type="InterPro" id="IPR013083">
    <property type="entry name" value="Znf_RING/FYVE/PHD"/>
</dbReference>
<evidence type="ECO:0000256" key="6">
    <source>
        <dbReference type="PROSITE-ProRule" id="PRU00035"/>
    </source>
</evidence>
<dbReference type="PRINTS" id="PR00503">
    <property type="entry name" value="BROMODOMAIN"/>
</dbReference>
<dbReference type="AlphaFoldDB" id="A0ABD6EF25"/>
<gene>
    <name evidence="12" type="ORF">AB6A40_003428</name>
</gene>
<dbReference type="SMART" id="SM00297">
    <property type="entry name" value="BROMO"/>
    <property type="match status" value="1"/>
</dbReference>
<dbReference type="GO" id="GO:0008270">
    <property type="term" value="F:zinc ion binding"/>
    <property type="evidence" value="ECO:0007669"/>
    <property type="project" value="UniProtKB-KW"/>
</dbReference>
<dbReference type="CDD" id="cd04369">
    <property type="entry name" value="Bromodomain"/>
    <property type="match status" value="1"/>
</dbReference>
<sequence>MHANPMVERFADAIIDNQNVRLNLMQPHSVEEVMDSDLPKEKTSSEVLASFREHDETPKNLPEASFRIVDVEQDEDFEFPSDGSYLKYRIKTAEELDAMVEYSVDEEDVIWLKLMNELFKKNGDRPLSERDFEYIIDRLEKESFFQCASNEGTSNSEEEADQNAVCCVCNNGDDDNGNQIIFCDMCNIAVHQDCYGVPYIPEGQWLCRRCYLSPSVPVKCALCPSTIGAFKQTDDNRWVHVACALYLNEVHFANTVFMEPAEGVENSLRRRCKLRCMICKEKYGACLQCAKRSCVRSFHVTCAFAYGMDMRTEVVRSKTNPGQTEIKYSAFCHYHSSKTAREDLPSASSKQQKIARERIRKVRAELSASHRSEPAVSVPVIFPKKAARLRHKFRLSEFAMNRILAYWGLKRRSRAGVPLIRRLMFKHNRVTHRSNGHTQFHEEEPHGMTVEATCAGVLRAQFERTRLLSELVMKREKNKRAIITQLKEAWSIAAKPLFCIMDELLEKIESKDYSQVFANVVTDKDVPGYSTVIKKPMAIATMKKKLVNGSYKKLSQLKSDFDLMINNCSTFNRHNEFFWKYGHRLRRISAKFFSAAEIQEKLSNLSMDSGISTLQAQKLLILSDQCLKDDIEVNNRNEMPKSSSFGLREKRLSTSLAERSVVDEDSVPLVAGGEHSKSSGRKRQLPNIKTQASTKKRKEQNKAPQSSAPRFITPESRSMENAGRPPLRVSRASFTNINSSAFGVYRDARTNNFLDVTDNSSTVESSSADEESEPVMKAGKGRRGRKPRWKRSCSTVRPTIDTVEIGCDFQHDDIVWVDENSRMVGRVIDPRMKIYITDPDINEVLATRPAEFSQFTLIQFFDEDRTWRWVPSKFISQCDLQTVQISKYNRPLQYAIKQARVFRDKASQK</sequence>
<dbReference type="EMBL" id="JBGFUD010001760">
    <property type="protein sequence ID" value="MFH4976719.1"/>
    <property type="molecule type" value="Genomic_DNA"/>
</dbReference>
<feature type="domain" description="PHD-type" evidence="11">
    <location>
        <begin position="217"/>
        <end position="336"/>
    </location>
</feature>
<keyword evidence="4" id="KW-0862">Zinc</keyword>
<keyword evidence="3 7" id="KW-0863">Zinc-finger</keyword>
<name>A0ABD6EF25_9BILA</name>
<dbReference type="FunFam" id="3.30.40.10:FF:000008">
    <property type="entry name" value="Bromodomain containing 1, isoform CRA_a"/>
    <property type="match status" value="1"/>
</dbReference>
<evidence type="ECO:0000256" key="5">
    <source>
        <dbReference type="ARBA" id="ARBA00023117"/>
    </source>
</evidence>
<dbReference type="PANTHER" id="PTHR13793">
    <property type="entry name" value="PHD FINGER PROTEINS"/>
    <property type="match status" value="1"/>
</dbReference>
<dbReference type="Pfam" id="PF13831">
    <property type="entry name" value="PHD_2"/>
    <property type="match status" value="1"/>
</dbReference>
<evidence type="ECO:0000313" key="12">
    <source>
        <dbReference type="EMBL" id="MFH4976719.1"/>
    </source>
</evidence>
<dbReference type="InterPro" id="IPR034732">
    <property type="entry name" value="EPHD"/>
</dbReference>
<dbReference type="Pfam" id="PF10513">
    <property type="entry name" value="EPL1"/>
    <property type="match status" value="1"/>
</dbReference>
<dbReference type="CDD" id="cd15572">
    <property type="entry name" value="PHD_BRPF"/>
    <property type="match status" value="1"/>
</dbReference>
<dbReference type="InterPro" id="IPR001487">
    <property type="entry name" value="Bromodomain"/>
</dbReference>
<keyword evidence="1" id="KW-0479">Metal-binding</keyword>
<dbReference type="SMART" id="SM00249">
    <property type="entry name" value="PHD"/>
    <property type="match status" value="2"/>
</dbReference>
<dbReference type="InterPro" id="IPR036427">
    <property type="entry name" value="Bromodomain-like_sf"/>
</dbReference>
<dbReference type="PROSITE" id="PS50016">
    <property type="entry name" value="ZF_PHD_2"/>
    <property type="match status" value="1"/>
</dbReference>
<feature type="region of interest" description="Disordered" evidence="8">
    <location>
        <begin position="759"/>
        <end position="790"/>
    </location>
</feature>
<dbReference type="InterPro" id="IPR011011">
    <property type="entry name" value="Znf_FYVE_PHD"/>
</dbReference>
<dbReference type="InterPro" id="IPR019786">
    <property type="entry name" value="Zinc_finger_PHD-type_CS"/>
</dbReference>
<evidence type="ECO:0000256" key="3">
    <source>
        <dbReference type="ARBA" id="ARBA00022771"/>
    </source>
</evidence>
<protein>
    <recommendedName>
        <fullName evidence="14">Bromodomain and PHD finger-containing protein</fullName>
    </recommendedName>
</protein>
<dbReference type="PROSITE" id="PS01359">
    <property type="entry name" value="ZF_PHD_1"/>
    <property type="match status" value="1"/>
</dbReference>
<dbReference type="Pfam" id="PF13832">
    <property type="entry name" value="zf-HC5HC2H_2"/>
    <property type="match status" value="1"/>
</dbReference>
<feature type="region of interest" description="Disordered" evidence="8">
    <location>
        <begin position="667"/>
        <end position="727"/>
    </location>
</feature>
<comment type="caution">
    <text evidence="12">The sequence shown here is derived from an EMBL/GenBank/DDBJ whole genome shotgun (WGS) entry which is preliminary data.</text>
</comment>
<feature type="compositionally biased region" description="Basic residues" evidence="8">
    <location>
        <begin position="779"/>
        <end position="790"/>
    </location>
</feature>
<dbReference type="SUPFAM" id="SSF57903">
    <property type="entry name" value="FYVE/PHD zinc finger"/>
    <property type="match status" value="1"/>
</dbReference>
<evidence type="ECO:0000313" key="13">
    <source>
        <dbReference type="Proteomes" id="UP001608902"/>
    </source>
</evidence>
<evidence type="ECO:0008006" key="14">
    <source>
        <dbReference type="Google" id="ProtNLM"/>
    </source>
</evidence>
<evidence type="ECO:0000259" key="11">
    <source>
        <dbReference type="PROSITE" id="PS51805"/>
    </source>
</evidence>
<dbReference type="Proteomes" id="UP001608902">
    <property type="component" value="Unassembled WGS sequence"/>
</dbReference>
<proteinExistence type="predicted"/>
<evidence type="ECO:0000256" key="1">
    <source>
        <dbReference type="ARBA" id="ARBA00022723"/>
    </source>
</evidence>
<evidence type="ECO:0000256" key="8">
    <source>
        <dbReference type="SAM" id="MobiDB-lite"/>
    </source>
</evidence>
<evidence type="ECO:0000256" key="7">
    <source>
        <dbReference type="PROSITE-ProRule" id="PRU00146"/>
    </source>
</evidence>
<accession>A0ABD6EF25</accession>